<feature type="region of interest" description="Disordered" evidence="1">
    <location>
        <begin position="297"/>
        <end position="329"/>
    </location>
</feature>
<evidence type="ECO:0000256" key="1">
    <source>
        <dbReference type="SAM" id="MobiDB-lite"/>
    </source>
</evidence>
<organism evidence="3">
    <name type="scientific">viral metagenome</name>
    <dbReference type="NCBI Taxonomy" id="1070528"/>
    <lineage>
        <taxon>unclassified sequences</taxon>
        <taxon>metagenomes</taxon>
        <taxon>organismal metagenomes</taxon>
    </lineage>
</organism>
<feature type="compositionally biased region" description="Gly residues" evidence="1">
    <location>
        <begin position="362"/>
        <end position="404"/>
    </location>
</feature>
<dbReference type="SUPFAM" id="SSF52540">
    <property type="entry name" value="P-loop containing nucleoside triphosphate hydrolases"/>
    <property type="match status" value="1"/>
</dbReference>
<dbReference type="Gene3D" id="3.40.50.300">
    <property type="entry name" value="P-loop containing nucleotide triphosphate hydrolases"/>
    <property type="match status" value="1"/>
</dbReference>
<dbReference type="InterPro" id="IPR045455">
    <property type="entry name" value="NrS-1_pol-like_helicase"/>
</dbReference>
<dbReference type="PANTHER" id="PTHR31535">
    <property type="match status" value="1"/>
</dbReference>
<protein>
    <recommendedName>
        <fullName evidence="2">NrS-1 polymerase-like helicase domain-containing protein</fullName>
    </recommendedName>
</protein>
<proteinExistence type="predicted"/>
<dbReference type="EMBL" id="MN740864">
    <property type="protein sequence ID" value="QHS82959.1"/>
    <property type="molecule type" value="Genomic_DNA"/>
</dbReference>
<dbReference type="InterPro" id="IPR027417">
    <property type="entry name" value="P-loop_NTPase"/>
</dbReference>
<dbReference type="AlphaFoldDB" id="A0A6C0ASS3"/>
<dbReference type="Pfam" id="PF19263">
    <property type="entry name" value="DUF5906"/>
    <property type="match status" value="1"/>
</dbReference>
<feature type="domain" description="NrS-1 polymerase-like helicase" evidence="2">
    <location>
        <begin position="628"/>
        <end position="730"/>
    </location>
</feature>
<dbReference type="PANTHER" id="PTHR31535:SF3">
    <property type="entry name" value="REGULATORY PROTEIN ZESTE"/>
    <property type="match status" value="1"/>
</dbReference>
<accession>A0A6C0ASS3</accession>
<feature type="compositionally biased region" description="Gly residues" evidence="1">
    <location>
        <begin position="342"/>
        <end position="354"/>
    </location>
</feature>
<evidence type="ECO:0000259" key="2">
    <source>
        <dbReference type="Pfam" id="PF19263"/>
    </source>
</evidence>
<reference evidence="3" key="1">
    <citation type="journal article" date="2020" name="Nature">
        <title>Giant virus diversity and host interactions through global metagenomics.</title>
        <authorList>
            <person name="Schulz F."/>
            <person name="Roux S."/>
            <person name="Paez-Espino D."/>
            <person name="Jungbluth S."/>
            <person name="Walsh D.A."/>
            <person name="Denef V.J."/>
            <person name="McMahon K.D."/>
            <person name="Konstantinidis K.T."/>
            <person name="Eloe-Fadrosh E.A."/>
            <person name="Kyrpides N.C."/>
            <person name="Woyke T."/>
        </authorList>
    </citation>
    <scope>NUCLEOTIDE SEQUENCE</scope>
    <source>
        <strain evidence="3">GVMAG-S-1103017-74</strain>
    </source>
</reference>
<name>A0A6C0ASS3_9ZZZZ</name>
<feature type="compositionally biased region" description="Low complexity" evidence="1">
    <location>
        <begin position="304"/>
        <end position="320"/>
    </location>
</feature>
<feature type="region of interest" description="Disordered" evidence="1">
    <location>
        <begin position="342"/>
        <end position="419"/>
    </location>
</feature>
<evidence type="ECO:0000313" key="3">
    <source>
        <dbReference type="EMBL" id="QHS82959.1"/>
    </source>
</evidence>
<sequence length="1013" mass="110323">MAAQLRCAPPCQHFWLVVALLRCGRLFTLHALTTTQSAHALLLTRTRRRQKRAPCATEFSRSLLAGSMQQQEHRAATQRAYDHVRTYGSLALGVADTRRHAPVTFEAYLDDAPFPRCGVLHKRVSYTREQVHNLVRYVDVMASELLCEHRGPVELMEQFTLEYGLEVTSAYSEMAQGKLQSTHTAMMKRHFQQLRDLENAGLATVVLPQARFTVEDAMYRVAHVLNVGFTMLLAAMRVREMAAFSHVPARALDASSPFRACPFGFRTLPDMPLTMRVANPPSLATDSVLGRAAAMLHDPSQGVPTGSDAGTPPSSPGSAGSEDEPYDPDAYFAQRNIHSSGIGGANVSGNGGGPVRMQAFGARGGGGGGRQRGGASGGGGGGGAGGSGGSGGTGDAGADGGGADGVVAPDAMPAHPPRSAKEQLVSFLWRQASVQSLRHDGTHVYARVWQGDQPTCAWYALRTGRAGSTKMTIEDWVHHELAPEYRWDQDALSNAVPTHLVVQKLVSTPTSLWPLYEPDRNFVAWRNGVLQLVWKNPETGVLQPRWLDHAHPDLVSVCACKYMDLYMDPQFWDDAAFPDPMAIPTPALDTVPDTQHFDTASKRYFYGMAGRVLAPFRVADKEQKIMLMIGCAGCGKSTLINLIKSFFPRERVGTLATNVQDRWAVGNIVGCWVWMLPELKSHLSLNQGTLQKMVSGEEVGAEKKGVQEYETILEANGIIAGNELATNLSDTGGAITRRFFYVCMDHRPTVKDGTLEKRIFDERAAVFAKMIRCYYALLGDMRELSAASGRTVDLDTILPPQFTDMRKRLQVEVQPMTSLLTSPQWFTMPPPAVNKFWHAYVDHKGALADGAPRNGVTPATHPDFFMDDQLVEDLLPEDPRDYVAPTGGAVYAFDEYRVTERTLQKAWMSFCDENQVRAELRNFNAFNVKSTAPALELNIVSYMSDARTGALIGAKRARTGGAAAASVADGAALDAAASPTSTANVPTFAVHGVKLLRDKLDMLRAAAGGDDLQ</sequence>